<evidence type="ECO:0000313" key="3">
    <source>
        <dbReference type="Proteomes" id="UP000030765"/>
    </source>
</evidence>
<dbReference type="AlphaFoldDB" id="A0A084VQY7"/>
<dbReference type="VEuPathDB" id="VectorBase:ASIC007854"/>
<reference evidence="2" key="2">
    <citation type="submission" date="2020-05" db="UniProtKB">
        <authorList>
            <consortium name="EnsemblMetazoa"/>
        </authorList>
    </citation>
    <scope>IDENTIFICATION</scope>
</reference>
<dbReference type="EMBL" id="KE525007">
    <property type="protein sequence ID" value="KFB40381.1"/>
    <property type="molecule type" value="Genomic_DNA"/>
</dbReference>
<organism evidence="1">
    <name type="scientific">Anopheles sinensis</name>
    <name type="common">Mosquito</name>
    <dbReference type="NCBI Taxonomy" id="74873"/>
    <lineage>
        <taxon>Eukaryota</taxon>
        <taxon>Metazoa</taxon>
        <taxon>Ecdysozoa</taxon>
        <taxon>Arthropoda</taxon>
        <taxon>Hexapoda</taxon>
        <taxon>Insecta</taxon>
        <taxon>Pterygota</taxon>
        <taxon>Neoptera</taxon>
        <taxon>Endopterygota</taxon>
        <taxon>Diptera</taxon>
        <taxon>Nematocera</taxon>
        <taxon>Culicoidea</taxon>
        <taxon>Culicidae</taxon>
        <taxon>Anophelinae</taxon>
        <taxon>Anopheles</taxon>
    </lineage>
</organism>
<sequence length="64" mass="6833">MKGTSFGGRRDCVKKVVPTCYQKPDISGLVKEIKITPPGVSVWTLLGKGLPQNGPTAHNEVKLG</sequence>
<name>A0A084VQY7_ANOSI</name>
<dbReference type="Proteomes" id="UP000030765">
    <property type="component" value="Unassembled WGS sequence"/>
</dbReference>
<evidence type="ECO:0000313" key="1">
    <source>
        <dbReference type="EMBL" id="KFB40381.1"/>
    </source>
</evidence>
<keyword evidence="3" id="KW-1185">Reference proteome</keyword>
<proteinExistence type="predicted"/>
<reference evidence="1 3" key="1">
    <citation type="journal article" date="2014" name="BMC Genomics">
        <title>Genome sequence of Anopheles sinensis provides insight into genetics basis of mosquito competence for malaria parasites.</title>
        <authorList>
            <person name="Zhou D."/>
            <person name="Zhang D."/>
            <person name="Ding G."/>
            <person name="Shi L."/>
            <person name="Hou Q."/>
            <person name="Ye Y."/>
            <person name="Xu Y."/>
            <person name="Zhou H."/>
            <person name="Xiong C."/>
            <person name="Li S."/>
            <person name="Yu J."/>
            <person name="Hong S."/>
            <person name="Yu X."/>
            <person name="Zou P."/>
            <person name="Chen C."/>
            <person name="Chang X."/>
            <person name="Wang W."/>
            <person name="Lv Y."/>
            <person name="Sun Y."/>
            <person name="Ma L."/>
            <person name="Shen B."/>
            <person name="Zhu C."/>
        </authorList>
    </citation>
    <scope>NUCLEOTIDE SEQUENCE [LARGE SCALE GENOMIC DNA]</scope>
</reference>
<accession>A0A084VQY7</accession>
<dbReference type="EnsemblMetazoa" id="ASIC007854-RA">
    <property type="protein sequence ID" value="ASIC007854-PA"/>
    <property type="gene ID" value="ASIC007854"/>
</dbReference>
<gene>
    <name evidence="1" type="ORF">ZHAS_00007854</name>
</gene>
<protein>
    <submittedName>
        <fullName evidence="1 2">Uncharacterized protein</fullName>
    </submittedName>
</protein>
<evidence type="ECO:0000313" key="2">
    <source>
        <dbReference type="EnsemblMetazoa" id="ASIC007854-PA"/>
    </source>
</evidence>
<dbReference type="EMBL" id="ATLV01015354">
    <property type="status" value="NOT_ANNOTATED_CDS"/>
    <property type="molecule type" value="Genomic_DNA"/>
</dbReference>